<evidence type="ECO:0000256" key="6">
    <source>
        <dbReference type="SAM" id="Phobius"/>
    </source>
</evidence>
<dbReference type="Proteomes" id="UP000295411">
    <property type="component" value="Unassembled WGS sequence"/>
</dbReference>
<keyword evidence="5 6" id="KW-0472">Membrane</keyword>
<dbReference type="GO" id="GO:0005886">
    <property type="term" value="C:plasma membrane"/>
    <property type="evidence" value="ECO:0007669"/>
    <property type="project" value="UniProtKB-SubCell"/>
</dbReference>
<dbReference type="Pfam" id="PF13396">
    <property type="entry name" value="PLDc_N"/>
    <property type="match status" value="1"/>
</dbReference>
<organism evidence="8 9">
    <name type="scientific">Arthrobacter crusticola</name>
    <dbReference type="NCBI Taxonomy" id="2547960"/>
    <lineage>
        <taxon>Bacteria</taxon>
        <taxon>Bacillati</taxon>
        <taxon>Actinomycetota</taxon>
        <taxon>Actinomycetes</taxon>
        <taxon>Micrococcales</taxon>
        <taxon>Micrococcaceae</taxon>
        <taxon>Arthrobacter</taxon>
    </lineage>
</organism>
<evidence type="ECO:0000313" key="8">
    <source>
        <dbReference type="EMBL" id="TDK28154.1"/>
    </source>
</evidence>
<feature type="transmembrane region" description="Helical" evidence="6">
    <location>
        <begin position="25"/>
        <end position="45"/>
    </location>
</feature>
<comment type="caution">
    <text evidence="8">The sequence shown here is derived from an EMBL/GenBank/DDBJ whole genome shotgun (WGS) entry which is preliminary data.</text>
</comment>
<dbReference type="RefSeq" id="WP_133402561.1">
    <property type="nucleotide sequence ID" value="NZ_SMTK01000001.1"/>
</dbReference>
<evidence type="ECO:0000259" key="7">
    <source>
        <dbReference type="Pfam" id="PF13396"/>
    </source>
</evidence>
<comment type="subcellular location">
    <subcellularLocation>
        <location evidence="1">Cell membrane</location>
        <topology evidence="1">Multi-pass membrane protein</topology>
    </subcellularLocation>
</comment>
<evidence type="ECO:0000313" key="9">
    <source>
        <dbReference type="Proteomes" id="UP000295411"/>
    </source>
</evidence>
<evidence type="ECO:0000256" key="1">
    <source>
        <dbReference type="ARBA" id="ARBA00004651"/>
    </source>
</evidence>
<evidence type="ECO:0000256" key="3">
    <source>
        <dbReference type="ARBA" id="ARBA00022692"/>
    </source>
</evidence>
<feature type="domain" description="Cardiolipin synthase N-terminal" evidence="7">
    <location>
        <begin position="36"/>
        <end position="78"/>
    </location>
</feature>
<reference evidence="8 9" key="1">
    <citation type="submission" date="2019-03" db="EMBL/GenBank/DDBJ databases">
        <title>Arthrobacter sp. nov., an bacterium isolated from biocrust in Mu Us Desert.</title>
        <authorList>
            <person name="Lixiong L."/>
        </authorList>
    </citation>
    <scope>NUCLEOTIDE SEQUENCE [LARGE SCALE GENOMIC DNA]</scope>
    <source>
        <strain evidence="8 9">SLN-3</strain>
    </source>
</reference>
<dbReference type="OrthoDB" id="5125307at2"/>
<keyword evidence="3 6" id="KW-0812">Transmembrane</keyword>
<evidence type="ECO:0000256" key="4">
    <source>
        <dbReference type="ARBA" id="ARBA00022989"/>
    </source>
</evidence>
<gene>
    <name evidence="8" type="ORF">E2F48_03405</name>
</gene>
<feature type="transmembrane region" description="Helical" evidence="6">
    <location>
        <begin position="57"/>
        <end position="76"/>
    </location>
</feature>
<evidence type="ECO:0000256" key="2">
    <source>
        <dbReference type="ARBA" id="ARBA00022475"/>
    </source>
</evidence>
<proteinExistence type="predicted"/>
<evidence type="ECO:0000256" key="5">
    <source>
        <dbReference type="ARBA" id="ARBA00023136"/>
    </source>
</evidence>
<name>A0A4V3AMU5_9MICC</name>
<dbReference type="EMBL" id="SMTK01000001">
    <property type="protein sequence ID" value="TDK28154.1"/>
    <property type="molecule type" value="Genomic_DNA"/>
</dbReference>
<keyword evidence="9" id="KW-1185">Reference proteome</keyword>
<keyword evidence="2" id="KW-1003">Cell membrane</keyword>
<protein>
    <recommendedName>
        <fullName evidence="7">Cardiolipin synthase N-terminal domain-containing protein</fullName>
    </recommendedName>
</protein>
<dbReference type="InterPro" id="IPR027379">
    <property type="entry name" value="CLS_N"/>
</dbReference>
<sequence length="85" mass="9354">MSRSIRGREARRKSWKDLDPDQRRAVMALGTVQATLMAVALTDLARRPAAAVRGRRAAWAAACLLNVAGPIAYFLFGRRHPAAPR</sequence>
<dbReference type="AlphaFoldDB" id="A0A4V3AMU5"/>
<keyword evidence="4 6" id="KW-1133">Transmembrane helix</keyword>
<accession>A0A4V3AMU5</accession>